<sequence length="320" mass="36004">MMIHHKLCAFGDLSFSDSLIQIGSKTFRQTDPFTKELYTLVVASYDFILGEVFLQKLPKFFLDYQNTLGVEPREFYLRNPINRTYGSFRANEIKVVRILGHGAFGEVALANISHPAFSQDKAAIKTVLKDHPNRRELEEKFIREGRISIPLDQKNVVRTLGWCFDSKPLQLVFKYCPGGALDSYLIAKSDQLSNTALTKLCLDAARGLTYLHDVGVLHRDIAARNCLMDAKGNVKIADFGLSVKAYYYEMVVAENLPTRYLAPECLVRFSFNAQTDIFAFGHLVCEIHNKCEIPYAGMSGLEARKEIAAGKSADRPQQSS</sequence>
<feature type="binding site" evidence="3">
    <location>
        <position position="129"/>
    </location>
    <ligand>
        <name>ATP</name>
        <dbReference type="ChEBI" id="CHEBI:30616"/>
    </ligand>
</feature>
<dbReference type="InterPro" id="IPR011009">
    <property type="entry name" value="Kinase-like_dom_sf"/>
</dbReference>
<dbReference type="InterPro" id="IPR000719">
    <property type="entry name" value="Prot_kinase_dom"/>
</dbReference>
<dbReference type="Proteomes" id="UP000835052">
    <property type="component" value="Unassembled WGS sequence"/>
</dbReference>
<evidence type="ECO:0000256" key="3">
    <source>
        <dbReference type="PROSITE-ProRule" id="PRU10141"/>
    </source>
</evidence>
<keyword evidence="6" id="KW-1185">Reference proteome</keyword>
<dbReference type="PROSITE" id="PS00107">
    <property type="entry name" value="PROTEIN_KINASE_ATP"/>
    <property type="match status" value="1"/>
</dbReference>
<dbReference type="GO" id="GO:0005524">
    <property type="term" value="F:ATP binding"/>
    <property type="evidence" value="ECO:0007669"/>
    <property type="project" value="UniProtKB-UniRule"/>
</dbReference>
<protein>
    <recommendedName>
        <fullName evidence="4">Protein kinase domain-containing protein</fullName>
    </recommendedName>
</protein>
<dbReference type="InterPro" id="IPR050198">
    <property type="entry name" value="Non-receptor_tyrosine_kinases"/>
</dbReference>
<evidence type="ECO:0000256" key="1">
    <source>
        <dbReference type="ARBA" id="ARBA00022741"/>
    </source>
</evidence>
<dbReference type="AlphaFoldDB" id="A0A8S1HY70"/>
<gene>
    <name evidence="5" type="ORF">CAUJ_LOCUS15777</name>
</gene>
<keyword evidence="1 3" id="KW-0547">Nucleotide-binding</keyword>
<evidence type="ECO:0000313" key="5">
    <source>
        <dbReference type="EMBL" id="CAD6199878.1"/>
    </source>
</evidence>
<dbReference type="InterPro" id="IPR001245">
    <property type="entry name" value="Ser-Thr/Tyr_kinase_cat_dom"/>
</dbReference>
<comment type="caution">
    <text evidence="5">The sequence shown here is derived from an EMBL/GenBank/DDBJ whole genome shotgun (WGS) entry which is preliminary data.</text>
</comment>
<dbReference type="InterPro" id="IPR008266">
    <property type="entry name" value="Tyr_kinase_AS"/>
</dbReference>
<accession>A0A8S1HY70</accession>
<organism evidence="5 6">
    <name type="scientific">Caenorhabditis auriculariae</name>
    <dbReference type="NCBI Taxonomy" id="2777116"/>
    <lineage>
        <taxon>Eukaryota</taxon>
        <taxon>Metazoa</taxon>
        <taxon>Ecdysozoa</taxon>
        <taxon>Nematoda</taxon>
        <taxon>Chromadorea</taxon>
        <taxon>Rhabditida</taxon>
        <taxon>Rhabditina</taxon>
        <taxon>Rhabditomorpha</taxon>
        <taxon>Rhabditoidea</taxon>
        <taxon>Rhabditidae</taxon>
        <taxon>Peloderinae</taxon>
        <taxon>Caenorhabditis</taxon>
    </lineage>
</organism>
<dbReference type="Gene3D" id="1.10.510.10">
    <property type="entry name" value="Transferase(Phosphotransferase) domain 1"/>
    <property type="match status" value="1"/>
</dbReference>
<dbReference type="GO" id="GO:0004713">
    <property type="term" value="F:protein tyrosine kinase activity"/>
    <property type="evidence" value="ECO:0007669"/>
    <property type="project" value="InterPro"/>
</dbReference>
<dbReference type="InterPro" id="IPR017441">
    <property type="entry name" value="Protein_kinase_ATP_BS"/>
</dbReference>
<dbReference type="SUPFAM" id="SSF56112">
    <property type="entry name" value="Protein kinase-like (PK-like)"/>
    <property type="match status" value="1"/>
</dbReference>
<evidence type="ECO:0000259" key="4">
    <source>
        <dbReference type="PROSITE" id="PS50011"/>
    </source>
</evidence>
<reference evidence="5" key="1">
    <citation type="submission" date="2020-10" db="EMBL/GenBank/DDBJ databases">
        <authorList>
            <person name="Kikuchi T."/>
        </authorList>
    </citation>
    <scope>NUCLEOTIDE SEQUENCE</scope>
    <source>
        <strain evidence="5">NKZ352</strain>
    </source>
</reference>
<dbReference type="OrthoDB" id="535945at2759"/>
<proteinExistence type="predicted"/>
<dbReference type="SMART" id="SM00219">
    <property type="entry name" value="TyrKc"/>
    <property type="match status" value="1"/>
</dbReference>
<dbReference type="Pfam" id="PF07714">
    <property type="entry name" value="PK_Tyr_Ser-Thr"/>
    <property type="match status" value="1"/>
</dbReference>
<name>A0A8S1HY70_9PELO</name>
<dbReference type="EMBL" id="CAJGYM010000211">
    <property type="protein sequence ID" value="CAD6199878.1"/>
    <property type="molecule type" value="Genomic_DNA"/>
</dbReference>
<evidence type="ECO:0000313" key="6">
    <source>
        <dbReference type="Proteomes" id="UP000835052"/>
    </source>
</evidence>
<dbReference type="PROSITE" id="PS50011">
    <property type="entry name" value="PROTEIN_KINASE_DOM"/>
    <property type="match status" value="1"/>
</dbReference>
<dbReference type="InterPro" id="IPR020635">
    <property type="entry name" value="Tyr_kinase_cat_dom"/>
</dbReference>
<feature type="domain" description="Protein kinase" evidence="4">
    <location>
        <begin position="93"/>
        <end position="320"/>
    </location>
</feature>
<dbReference type="PANTHER" id="PTHR24418">
    <property type="entry name" value="TYROSINE-PROTEIN KINASE"/>
    <property type="match status" value="1"/>
</dbReference>
<evidence type="ECO:0000256" key="2">
    <source>
        <dbReference type="ARBA" id="ARBA00022840"/>
    </source>
</evidence>
<dbReference type="PROSITE" id="PS00109">
    <property type="entry name" value="PROTEIN_KINASE_TYR"/>
    <property type="match status" value="1"/>
</dbReference>
<dbReference type="PRINTS" id="PR00109">
    <property type="entry name" value="TYRKINASE"/>
</dbReference>
<keyword evidence="2 3" id="KW-0067">ATP-binding</keyword>